<feature type="compositionally biased region" description="Polar residues" evidence="5">
    <location>
        <begin position="41"/>
        <end position="52"/>
    </location>
</feature>
<dbReference type="PANTHER" id="PTHR19848">
    <property type="entry name" value="WD40 REPEAT PROTEIN"/>
    <property type="match status" value="1"/>
</dbReference>
<feature type="repeat" description="WD" evidence="4">
    <location>
        <begin position="539"/>
        <end position="580"/>
    </location>
</feature>
<dbReference type="SUPFAM" id="SSF50978">
    <property type="entry name" value="WD40 repeat-like"/>
    <property type="match status" value="1"/>
</dbReference>
<name>A0A0N1I384_LEPSE</name>
<organism evidence="6 7">
    <name type="scientific">Leptomonas seymouri</name>
    <dbReference type="NCBI Taxonomy" id="5684"/>
    <lineage>
        <taxon>Eukaryota</taxon>
        <taxon>Discoba</taxon>
        <taxon>Euglenozoa</taxon>
        <taxon>Kinetoplastea</taxon>
        <taxon>Metakinetoplastina</taxon>
        <taxon>Trypanosomatida</taxon>
        <taxon>Trypanosomatidae</taxon>
        <taxon>Leishmaniinae</taxon>
        <taxon>Leptomonas</taxon>
    </lineage>
</organism>
<dbReference type="InterPro" id="IPR015943">
    <property type="entry name" value="WD40/YVTN_repeat-like_dom_sf"/>
</dbReference>
<dbReference type="InterPro" id="IPR036322">
    <property type="entry name" value="WD40_repeat_dom_sf"/>
</dbReference>
<dbReference type="OMA" id="PKVVICC"/>
<evidence type="ECO:0000256" key="3">
    <source>
        <dbReference type="ARBA" id="ARBA00022980"/>
    </source>
</evidence>
<dbReference type="PROSITE" id="PS50294">
    <property type="entry name" value="WD_REPEATS_REGION"/>
    <property type="match status" value="3"/>
</dbReference>
<evidence type="ECO:0000256" key="4">
    <source>
        <dbReference type="PROSITE-ProRule" id="PRU00221"/>
    </source>
</evidence>
<evidence type="ECO:0000256" key="2">
    <source>
        <dbReference type="ARBA" id="ARBA00022737"/>
    </source>
</evidence>
<keyword evidence="2" id="KW-0677">Repeat</keyword>
<proteinExistence type="predicted"/>
<gene>
    <name evidence="6" type="ORF">ABL78_5655</name>
</gene>
<dbReference type="PROSITE" id="PS00678">
    <property type="entry name" value="WD_REPEATS_1"/>
    <property type="match status" value="2"/>
</dbReference>
<dbReference type="PROSITE" id="PS50082">
    <property type="entry name" value="WD_REPEATS_2"/>
    <property type="match status" value="3"/>
</dbReference>
<feature type="compositionally biased region" description="Polar residues" evidence="5">
    <location>
        <begin position="8"/>
        <end position="21"/>
    </location>
</feature>
<sequence length="711" mass="76377">MGCLVCTPSASADTSRNTRPTHTADGDNGLRLPTHTEKCSDSSLPSHLQQQLDGLKVDMDSGSEGPGSMEAQAMQPHHVAVTRRHTRKRVNLMSNNSQRAPSLNANNTNGVGTNNKASYASRQSKLSLHSSPFPKSPTKYEPTLCVGGGAMSVTSSSASAVPVGSSGVDGVRVGTGDIALSTRPQLPQYSQQQQHQLYRHLSSTASTSNQGCAMQESMLSDISESFSSTDGSALDLVSPMHYNGYGGRGSIKAGLFRGGDDLEAQRQLAQPSIEEDLFVYDDIVISKDEARTKHWRLAGRKPTVVLDSASPDMLGRRRSRSNSLKGKQFFTFNDFDICVDEMDCMPATNGAASSIAPLRQNRNVASSHSDLKSMTVTSTVPKVPNTVAHFESEARKMEPKSKRPLRSFQATSALGHATRVKCIALSPSETDFASCSNEDASISLNNLNMGSEVGIFTGHQDTIINATFSPDGKYLATTSKDKTMILWDVVTTKTLLTFTHPKVVICCCFSPDSKYLVSGCQDRICRLWDTKRGKEWLSYTGHEGIIISIAFSPDGNYVCSASADKSLRVWSATTTKTRLHLTGHAGIILSCSYTTDGRHIISNDESLLCVWSAEDGSCKLSLSPAAVAGVTMLSARGPKLGWTLSSAAPGAFTGHMLVACNNRFVYVLDIESGEEVTSVFCKAPVYCLTAGSSEKMACGDSFGNIYILALK</sequence>
<keyword evidence="1 4" id="KW-0853">WD repeat</keyword>
<feature type="region of interest" description="Disordered" evidence="5">
    <location>
        <begin position="1"/>
        <end position="80"/>
    </location>
</feature>
<keyword evidence="7" id="KW-1185">Reference proteome</keyword>
<dbReference type="Gene3D" id="2.130.10.10">
    <property type="entry name" value="YVTN repeat-like/Quinoprotein amine dehydrogenase"/>
    <property type="match status" value="2"/>
</dbReference>
<evidence type="ECO:0000313" key="7">
    <source>
        <dbReference type="Proteomes" id="UP000038009"/>
    </source>
</evidence>
<dbReference type="EMBL" id="LJSK01000197">
    <property type="protein sequence ID" value="KPI85288.1"/>
    <property type="molecule type" value="Genomic_DNA"/>
</dbReference>
<dbReference type="Pfam" id="PF00400">
    <property type="entry name" value="WD40"/>
    <property type="match status" value="5"/>
</dbReference>
<dbReference type="CDD" id="cd00200">
    <property type="entry name" value="WD40"/>
    <property type="match status" value="1"/>
</dbReference>
<keyword evidence="3" id="KW-0689">Ribosomal protein</keyword>
<dbReference type="VEuPathDB" id="TriTrypDB:Lsey_0197_0080"/>
<evidence type="ECO:0000256" key="1">
    <source>
        <dbReference type="ARBA" id="ARBA00022574"/>
    </source>
</evidence>
<keyword evidence="3" id="KW-0687">Ribonucleoprotein</keyword>
<dbReference type="InterPro" id="IPR019775">
    <property type="entry name" value="WD40_repeat_CS"/>
</dbReference>
<comment type="caution">
    <text evidence="6">The sequence shown here is derived from an EMBL/GenBank/DDBJ whole genome shotgun (WGS) entry which is preliminary data.</text>
</comment>
<reference evidence="6 7" key="1">
    <citation type="journal article" date="2015" name="PLoS Pathog.">
        <title>Leptomonas seymouri: Adaptations to the Dixenous Life Cycle Analyzed by Genome Sequencing, Transcriptome Profiling and Co-infection with Leishmania donovani.</title>
        <authorList>
            <person name="Kraeva N."/>
            <person name="Butenko A."/>
            <person name="Hlavacova J."/>
            <person name="Kostygov A."/>
            <person name="Myskova J."/>
            <person name="Grybchuk D."/>
            <person name="Lestinova T."/>
            <person name="Votypka J."/>
            <person name="Volf P."/>
            <person name="Opperdoes F."/>
            <person name="Flegontov P."/>
            <person name="Lukes J."/>
            <person name="Yurchenko V."/>
        </authorList>
    </citation>
    <scope>NUCLEOTIDE SEQUENCE [LARGE SCALE GENOMIC DNA]</scope>
    <source>
        <strain evidence="6 7">ATCC 30220</strain>
    </source>
</reference>
<dbReference type="InterPro" id="IPR001680">
    <property type="entry name" value="WD40_rpt"/>
</dbReference>
<evidence type="ECO:0000313" key="6">
    <source>
        <dbReference type="EMBL" id="KPI85288.1"/>
    </source>
</evidence>
<dbReference type="PANTHER" id="PTHR19848:SF8">
    <property type="entry name" value="F-BOX AND WD REPEAT DOMAIN CONTAINING 7"/>
    <property type="match status" value="1"/>
</dbReference>
<dbReference type="Proteomes" id="UP000038009">
    <property type="component" value="Unassembled WGS sequence"/>
</dbReference>
<dbReference type="AlphaFoldDB" id="A0A0N1I384"/>
<evidence type="ECO:0000256" key="5">
    <source>
        <dbReference type="SAM" id="MobiDB-lite"/>
    </source>
</evidence>
<feature type="repeat" description="WD" evidence="4">
    <location>
        <begin position="497"/>
        <end position="538"/>
    </location>
</feature>
<accession>A0A0N1I384</accession>
<dbReference type="GO" id="GO:0005840">
    <property type="term" value="C:ribosome"/>
    <property type="evidence" value="ECO:0007669"/>
    <property type="project" value="UniProtKB-KW"/>
</dbReference>
<dbReference type="OrthoDB" id="674604at2759"/>
<protein>
    <submittedName>
        <fullName evidence="6">Uncharacterized protein</fullName>
    </submittedName>
</protein>
<feature type="repeat" description="WD" evidence="4">
    <location>
        <begin position="456"/>
        <end position="497"/>
    </location>
</feature>
<dbReference type="SMART" id="SM00320">
    <property type="entry name" value="WD40"/>
    <property type="match status" value="5"/>
</dbReference>